<dbReference type="Proteomes" id="UP000293547">
    <property type="component" value="Unassembled WGS sequence"/>
</dbReference>
<dbReference type="EMBL" id="PDWZ02000005">
    <property type="protein sequence ID" value="KAB2105494.1"/>
    <property type="molecule type" value="Genomic_DNA"/>
</dbReference>
<sequence length="473" mass="53024">MIASRLSTVRQEHATCVNACQNPTPKSLSRQNSPTVAETGVLLRPGDDAVELKREAERRTLFQKTSNNVLDIPNGYRKVEVLILRWDESIDSFKQGHNQEVQRLKSIFSTGLGYGVRIASIKNDRNPQIDFNFEILQHVHQHDGEDNLLIVYYTGHGRQFTNEGVRNLELSATEGSRGPGDVAPVALWGEAEKPLRTLATADVLSILDCCCASTAAVKGRSSEMRAYQLLAASTLDGYTNEPGERSFTTAFCDSLEELIQESKGESFSVIQLWERINARRESDAALVWDRLQRWTRNIDLYHLNSNTMRHGAYQRQGPERSSLVLRLSLRTSDLDDTTIDTLARQLHAACKTSGVLVRQLEWVKMEKPTPGKVFRKAVKTVRRNLRRKSTPGTLQTEDPSDEQIPQREPQREPQWDCTPSIRPEARSTWNASSSTTVGRGTSPESLTKIEGLSGLGREICTTSRSSVFCVLRA</sequence>
<keyword evidence="2" id="KW-1185">Reference proteome</keyword>
<gene>
    <name evidence="1" type="ORF">AG0111_0g6127</name>
</gene>
<protein>
    <submittedName>
        <fullName evidence="1">Uncharacterized protein</fullName>
    </submittedName>
</protein>
<evidence type="ECO:0000313" key="1">
    <source>
        <dbReference type="EMBL" id="KAB2105494.1"/>
    </source>
</evidence>
<accession>A0ACB6FM20</accession>
<proteinExistence type="predicted"/>
<comment type="caution">
    <text evidence="1">The sequence shown here is derived from an EMBL/GenBank/DDBJ whole genome shotgun (WGS) entry which is preliminary data.</text>
</comment>
<evidence type="ECO:0000313" key="2">
    <source>
        <dbReference type="Proteomes" id="UP000293547"/>
    </source>
</evidence>
<organism evidence="1 2">
    <name type="scientific">Alternaria gaisen</name>
    <dbReference type="NCBI Taxonomy" id="167740"/>
    <lineage>
        <taxon>Eukaryota</taxon>
        <taxon>Fungi</taxon>
        <taxon>Dikarya</taxon>
        <taxon>Ascomycota</taxon>
        <taxon>Pezizomycotina</taxon>
        <taxon>Dothideomycetes</taxon>
        <taxon>Pleosporomycetidae</taxon>
        <taxon>Pleosporales</taxon>
        <taxon>Pleosporineae</taxon>
        <taxon>Pleosporaceae</taxon>
        <taxon>Alternaria</taxon>
        <taxon>Alternaria sect. Alternaria</taxon>
    </lineage>
</organism>
<name>A0ACB6FM20_9PLEO</name>
<reference evidence="1 2" key="1">
    <citation type="journal article" date="2019" name="bioRxiv">
        <title>Genomics, evolutionary history and diagnostics of the Alternaria alternata species group including apple and Asian pear pathotypes.</title>
        <authorList>
            <person name="Armitage A.D."/>
            <person name="Cockerton H.M."/>
            <person name="Sreenivasaprasad S."/>
            <person name="Woodhall J.W."/>
            <person name="Lane C.R."/>
            <person name="Harrison R.J."/>
            <person name="Clarkson J.P."/>
        </authorList>
    </citation>
    <scope>NUCLEOTIDE SEQUENCE [LARGE SCALE GENOMIC DNA]</scope>
    <source>
        <strain evidence="1 2">FERA 650</strain>
    </source>
</reference>